<dbReference type="AlphaFoldDB" id="A0A371F7P0"/>
<evidence type="ECO:0000313" key="2">
    <source>
        <dbReference type="EMBL" id="RDX74311.1"/>
    </source>
</evidence>
<evidence type="ECO:0000256" key="1">
    <source>
        <dbReference type="SAM" id="MobiDB-lite"/>
    </source>
</evidence>
<accession>A0A371F7P0</accession>
<dbReference type="PANTHER" id="PTHR35046">
    <property type="entry name" value="ZINC KNUCKLE (CCHC-TYPE) FAMILY PROTEIN"/>
    <property type="match status" value="1"/>
</dbReference>
<gene>
    <name evidence="2" type="ORF">CR513_45958</name>
</gene>
<feature type="region of interest" description="Disordered" evidence="1">
    <location>
        <begin position="68"/>
        <end position="113"/>
    </location>
</feature>
<comment type="caution">
    <text evidence="2">The sequence shown here is derived from an EMBL/GenBank/DDBJ whole genome shotgun (WGS) entry which is preliminary data.</text>
</comment>
<dbReference type="PANTHER" id="PTHR35046:SF9">
    <property type="entry name" value="RNA-DIRECTED DNA POLYMERASE"/>
    <property type="match status" value="1"/>
</dbReference>
<dbReference type="Proteomes" id="UP000257109">
    <property type="component" value="Unassembled WGS sequence"/>
</dbReference>
<dbReference type="EMBL" id="QJKJ01010218">
    <property type="protein sequence ID" value="RDX74311.1"/>
    <property type="molecule type" value="Genomic_DNA"/>
</dbReference>
<sequence>MNVPKNVEEYYKEMEVTFIRAQIVESHKTTMARFFNGLNRDIHDIIKLHDYTSISTLVHQAFKVESQLRRHGKKSYPTTSTNQKGKERRKEKLLRRDKSPKKGVHPLKATKKSRCTKPVMSNELVLGFRGIVFTFEARGKMQPIMHIKNCPSLL</sequence>
<feature type="non-terminal residue" evidence="2">
    <location>
        <position position="1"/>
    </location>
</feature>
<proteinExistence type="predicted"/>
<dbReference type="OrthoDB" id="1731207at2759"/>
<organism evidence="2 3">
    <name type="scientific">Mucuna pruriens</name>
    <name type="common">Velvet bean</name>
    <name type="synonym">Dolichos pruriens</name>
    <dbReference type="NCBI Taxonomy" id="157652"/>
    <lineage>
        <taxon>Eukaryota</taxon>
        <taxon>Viridiplantae</taxon>
        <taxon>Streptophyta</taxon>
        <taxon>Embryophyta</taxon>
        <taxon>Tracheophyta</taxon>
        <taxon>Spermatophyta</taxon>
        <taxon>Magnoliopsida</taxon>
        <taxon>eudicotyledons</taxon>
        <taxon>Gunneridae</taxon>
        <taxon>Pentapetalae</taxon>
        <taxon>rosids</taxon>
        <taxon>fabids</taxon>
        <taxon>Fabales</taxon>
        <taxon>Fabaceae</taxon>
        <taxon>Papilionoideae</taxon>
        <taxon>50 kb inversion clade</taxon>
        <taxon>NPAAA clade</taxon>
        <taxon>indigoferoid/millettioid clade</taxon>
        <taxon>Phaseoleae</taxon>
        <taxon>Mucuna</taxon>
    </lineage>
</organism>
<evidence type="ECO:0000313" key="3">
    <source>
        <dbReference type="Proteomes" id="UP000257109"/>
    </source>
</evidence>
<evidence type="ECO:0008006" key="4">
    <source>
        <dbReference type="Google" id="ProtNLM"/>
    </source>
</evidence>
<keyword evidence="3" id="KW-1185">Reference proteome</keyword>
<protein>
    <recommendedName>
        <fullName evidence="4">Retrotransposon gag domain-containing protein</fullName>
    </recommendedName>
</protein>
<name>A0A371F7P0_MUCPR</name>
<feature type="compositionally biased region" description="Basic residues" evidence="1">
    <location>
        <begin position="98"/>
        <end position="113"/>
    </location>
</feature>
<reference evidence="2" key="1">
    <citation type="submission" date="2018-05" db="EMBL/GenBank/DDBJ databases">
        <title>Draft genome of Mucuna pruriens seed.</title>
        <authorList>
            <person name="Nnadi N.E."/>
            <person name="Vos R."/>
            <person name="Hasami M.H."/>
            <person name="Devisetty U.K."/>
            <person name="Aguiy J.C."/>
        </authorList>
    </citation>
    <scope>NUCLEOTIDE SEQUENCE [LARGE SCALE GENOMIC DNA]</scope>
    <source>
        <strain evidence="2">JCA_2017</strain>
    </source>
</reference>
<feature type="compositionally biased region" description="Basic and acidic residues" evidence="1">
    <location>
        <begin position="84"/>
        <end position="97"/>
    </location>
</feature>